<dbReference type="GO" id="GO:0019288">
    <property type="term" value="P:isopentenyl diphosphate biosynthetic process, methylerythritol 4-phosphate pathway"/>
    <property type="evidence" value="ECO:0007669"/>
    <property type="project" value="UniProtKB-UniRule"/>
</dbReference>
<dbReference type="KEGG" id="jli:EXU32_01975"/>
<dbReference type="PANTHER" id="PTHR43527:SF2">
    <property type="entry name" value="4-DIPHOSPHOCYTIDYL-2-C-METHYL-D-ERYTHRITOL KINASE, CHLOROPLASTIC"/>
    <property type="match status" value="1"/>
</dbReference>
<dbReference type="RefSeq" id="WP_130628386.1">
    <property type="nucleotide sequence ID" value="NZ_CP036164.1"/>
</dbReference>
<dbReference type="HAMAP" id="MF_00061">
    <property type="entry name" value="IspE"/>
    <property type="match status" value="1"/>
</dbReference>
<protein>
    <recommendedName>
        <fullName evidence="3 9">4-diphosphocytidyl-2-C-methyl-D-erythritol kinase</fullName>
        <shortName evidence="9">CMK</shortName>
        <ecNumber evidence="2 9">2.7.1.148</ecNumber>
    </recommendedName>
    <alternativeName>
        <fullName evidence="8 9">4-(cytidine-5'-diphospho)-2-C-methyl-D-erythritol kinase</fullName>
    </alternativeName>
</protein>
<dbReference type="GO" id="GO:0016114">
    <property type="term" value="P:terpenoid biosynthetic process"/>
    <property type="evidence" value="ECO:0007669"/>
    <property type="project" value="UniProtKB-UniRule"/>
</dbReference>
<dbReference type="NCBIfam" id="NF002870">
    <property type="entry name" value="PRK03188.1"/>
    <property type="match status" value="1"/>
</dbReference>
<evidence type="ECO:0000256" key="1">
    <source>
        <dbReference type="ARBA" id="ARBA00009684"/>
    </source>
</evidence>
<evidence type="ECO:0000259" key="10">
    <source>
        <dbReference type="Pfam" id="PF00288"/>
    </source>
</evidence>
<comment type="pathway">
    <text evidence="9">Isoprenoid biosynthesis; isopentenyl diphosphate biosynthesis via DXP pathway; isopentenyl diphosphate from 1-deoxy-D-xylulose 5-phosphate: step 3/6.</text>
</comment>
<keyword evidence="6 9" id="KW-0418">Kinase</keyword>
<dbReference type="InterPro" id="IPR020568">
    <property type="entry name" value="Ribosomal_Su5_D2-typ_SF"/>
</dbReference>
<evidence type="ECO:0000313" key="13">
    <source>
        <dbReference type="Proteomes" id="UP000290408"/>
    </source>
</evidence>
<dbReference type="PANTHER" id="PTHR43527">
    <property type="entry name" value="4-DIPHOSPHOCYTIDYL-2-C-METHYL-D-ERYTHRITOL KINASE, CHLOROPLASTIC"/>
    <property type="match status" value="1"/>
</dbReference>
<evidence type="ECO:0000256" key="9">
    <source>
        <dbReference type="HAMAP-Rule" id="MF_00061"/>
    </source>
</evidence>
<keyword evidence="7 9" id="KW-0067">ATP-binding</keyword>
<dbReference type="InterPro" id="IPR014721">
    <property type="entry name" value="Ribsml_uS5_D2-typ_fold_subgr"/>
</dbReference>
<sequence length="312" mass="31399">MTSVLELPAAVTVRAPAKVNLELFVGPLLDDGYHSLSTVYQAVGIHDDVTAAPSDEWGCSVRGRDADKVPTDESNLALRAARALAEHTGGQDPVHLSIHKEIPVAGGMAGGSADAAAALVACDALWGTDLPKEELEEIAAGIGSDVPFLLHGGTCVGSGRGEVVTPVLAKGTYHWVFVPSAASGLSTPMVYSAFDQRLAGTAIPEPRPSTALMSALRSGDPTALAPVLDNDLQADAIALQPAIGELIEAAMGFGALAAIVSGSGPTVAMLASGAEGAIDLAVALTASGVAGDVLRATGPTHGAHILPTVRAS</sequence>
<name>A0A4P6MV31_9MICO</name>
<evidence type="ECO:0000256" key="7">
    <source>
        <dbReference type="ARBA" id="ARBA00022840"/>
    </source>
</evidence>
<dbReference type="SUPFAM" id="SSF55060">
    <property type="entry name" value="GHMP Kinase, C-terminal domain"/>
    <property type="match status" value="1"/>
</dbReference>
<keyword evidence="9" id="KW-0414">Isoprene biosynthesis</keyword>
<dbReference type="Pfam" id="PF08544">
    <property type="entry name" value="GHMP_kinases_C"/>
    <property type="match status" value="1"/>
</dbReference>
<evidence type="ECO:0000256" key="2">
    <source>
        <dbReference type="ARBA" id="ARBA00012052"/>
    </source>
</evidence>
<evidence type="ECO:0000256" key="6">
    <source>
        <dbReference type="ARBA" id="ARBA00022777"/>
    </source>
</evidence>
<keyword evidence="5 9" id="KW-0547">Nucleotide-binding</keyword>
<gene>
    <name evidence="9" type="primary">ispE</name>
    <name evidence="12" type="ORF">EXU32_01975</name>
</gene>
<dbReference type="InterPro" id="IPR006204">
    <property type="entry name" value="GHMP_kinase_N_dom"/>
</dbReference>
<dbReference type="InterPro" id="IPR013750">
    <property type="entry name" value="GHMP_kinase_C_dom"/>
</dbReference>
<dbReference type="Pfam" id="PF00288">
    <property type="entry name" value="GHMP_kinases_N"/>
    <property type="match status" value="1"/>
</dbReference>
<feature type="domain" description="GHMP kinase C-terminal" evidence="11">
    <location>
        <begin position="212"/>
        <end position="286"/>
    </location>
</feature>
<dbReference type="GO" id="GO:0050515">
    <property type="term" value="F:4-(cytidine 5'-diphospho)-2-C-methyl-D-erythritol kinase activity"/>
    <property type="evidence" value="ECO:0007669"/>
    <property type="project" value="UniProtKB-UniRule"/>
</dbReference>
<keyword evidence="4 9" id="KW-0808">Transferase</keyword>
<feature type="domain" description="GHMP kinase N-terminal" evidence="10">
    <location>
        <begin position="75"/>
        <end position="153"/>
    </location>
</feature>
<dbReference type="AlphaFoldDB" id="A0A4P6MV31"/>
<organism evidence="12 13">
    <name type="scientific">Janibacter limosus</name>
    <dbReference type="NCBI Taxonomy" id="53458"/>
    <lineage>
        <taxon>Bacteria</taxon>
        <taxon>Bacillati</taxon>
        <taxon>Actinomycetota</taxon>
        <taxon>Actinomycetes</taxon>
        <taxon>Micrococcales</taxon>
        <taxon>Intrasporangiaceae</taxon>
        <taxon>Janibacter</taxon>
    </lineage>
</organism>
<evidence type="ECO:0000256" key="4">
    <source>
        <dbReference type="ARBA" id="ARBA00022679"/>
    </source>
</evidence>
<dbReference type="Gene3D" id="3.30.230.10">
    <property type="match status" value="1"/>
</dbReference>
<evidence type="ECO:0000259" key="11">
    <source>
        <dbReference type="Pfam" id="PF08544"/>
    </source>
</evidence>
<dbReference type="InterPro" id="IPR036554">
    <property type="entry name" value="GHMP_kinase_C_sf"/>
</dbReference>
<keyword evidence="13" id="KW-1185">Reference proteome</keyword>
<dbReference type="UniPathway" id="UPA00056">
    <property type="reaction ID" value="UER00094"/>
</dbReference>
<feature type="binding site" evidence="9">
    <location>
        <begin position="103"/>
        <end position="113"/>
    </location>
    <ligand>
        <name>ATP</name>
        <dbReference type="ChEBI" id="CHEBI:30616"/>
    </ligand>
</feature>
<dbReference type="GO" id="GO:0005524">
    <property type="term" value="F:ATP binding"/>
    <property type="evidence" value="ECO:0007669"/>
    <property type="project" value="UniProtKB-UniRule"/>
</dbReference>
<evidence type="ECO:0000313" key="12">
    <source>
        <dbReference type="EMBL" id="QBF45143.1"/>
    </source>
</evidence>
<evidence type="ECO:0000256" key="3">
    <source>
        <dbReference type="ARBA" id="ARBA00017473"/>
    </source>
</evidence>
<evidence type="ECO:0000256" key="5">
    <source>
        <dbReference type="ARBA" id="ARBA00022741"/>
    </source>
</evidence>
<feature type="active site" evidence="9">
    <location>
        <position position="18"/>
    </location>
</feature>
<dbReference type="Gene3D" id="3.30.70.890">
    <property type="entry name" value="GHMP kinase, C-terminal domain"/>
    <property type="match status" value="1"/>
</dbReference>
<evidence type="ECO:0000256" key="8">
    <source>
        <dbReference type="ARBA" id="ARBA00032554"/>
    </source>
</evidence>
<comment type="similarity">
    <text evidence="1 9">Belongs to the GHMP kinase family. IspE subfamily.</text>
</comment>
<comment type="catalytic activity">
    <reaction evidence="9">
        <text>4-CDP-2-C-methyl-D-erythritol + ATP = 4-CDP-2-C-methyl-D-erythritol 2-phosphate + ADP + H(+)</text>
        <dbReference type="Rhea" id="RHEA:18437"/>
        <dbReference type="ChEBI" id="CHEBI:15378"/>
        <dbReference type="ChEBI" id="CHEBI:30616"/>
        <dbReference type="ChEBI" id="CHEBI:57823"/>
        <dbReference type="ChEBI" id="CHEBI:57919"/>
        <dbReference type="ChEBI" id="CHEBI:456216"/>
        <dbReference type="EC" id="2.7.1.148"/>
    </reaction>
</comment>
<dbReference type="SUPFAM" id="SSF54211">
    <property type="entry name" value="Ribosomal protein S5 domain 2-like"/>
    <property type="match status" value="1"/>
</dbReference>
<dbReference type="STRING" id="1216970.GCA_001570985_01798"/>
<dbReference type="NCBIfam" id="TIGR00154">
    <property type="entry name" value="ispE"/>
    <property type="match status" value="1"/>
</dbReference>
<dbReference type="EC" id="2.7.1.148" evidence="2 9"/>
<proteinExistence type="inferred from homology"/>
<dbReference type="InterPro" id="IPR004424">
    <property type="entry name" value="IspE"/>
</dbReference>
<dbReference type="EMBL" id="CP036164">
    <property type="protein sequence ID" value="QBF45143.1"/>
    <property type="molecule type" value="Genomic_DNA"/>
</dbReference>
<feature type="active site" evidence="9">
    <location>
        <position position="145"/>
    </location>
</feature>
<accession>A0A4P6MV31</accession>
<reference evidence="12 13" key="1">
    <citation type="submission" date="2019-02" db="EMBL/GenBank/DDBJ databases">
        <title>Genomic data mining of an Antarctic deep-sea actinobacterium, Janibacterlimosus P3-3-X1.</title>
        <authorList>
            <person name="Liao L."/>
            <person name="Chen B."/>
        </authorList>
    </citation>
    <scope>NUCLEOTIDE SEQUENCE [LARGE SCALE GENOMIC DNA]</scope>
    <source>
        <strain evidence="12 13">P3-3-X1</strain>
    </source>
</reference>
<dbReference type="OrthoDB" id="3173073at2"/>
<dbReference type="PIRSF" id="PIRSF010376">
    <property type="entry name" value="IspE"/>
    <property type="match status" value="1"/>
</dbReference>
<dbReference type="Proteomes" id="UP000290408">
    <property type="component" value="Chromosome"/>
</dbReference>
<comment type="function">
    <text evidence="9">Catalyzes the phosphorylation of the position 2 hydroxy group of 4-diphosphocytidyl-2C-methyl-D-erythritol.</text>
</comment>